<dbReference type="Gene3D" id="1.10.1200.10">
    <property type="entry name" value="ACP-like"/>
    <property type="match status" value="1"/>
</dbReference>
<dbReference type="SMART" id="SM01294">
    <property type="entry name" value="PKS_PP_betabranch"/>
    <property type="match status" value="1"/>
</dbReference>
<dbReference type="GO" id="GO:0006633">
    <property type="term" value="P:fatty acid biosynthetic process"/>
    <property type="evidence" value="ECO:0007669"/>
    <property type="project" value="TreeGrafter"/>
</dbReference>
<evidence type="ECO:0000313" key="7">
    <source>
        <dbReference type="Proteomes" id="UP000186168"/>
    </source>
</evidence>
<comment type="caution">
    <text evidence="6">The sequence shown here is derived from an EMBL/GenBank/DDBJ whole genome shotgun (WGS) entry which is preliminary data.</text>
</comment>
<dbReference type="SMART" id="SM00823">
    <property type="entry name" value="PKS_PP"/>
    <property type="match status" value="1"/>
</dbReference>
<evidence type="ECO:0000256" key="4">
    <source>
        <dbReference type="ARBA" id="ARBA00023268"/>
    </source>
</evidence>
<dbReference type="AlphaFoldDB" id="A0A1R1SFP3"/>
<feature type="domain" description="Carrier" evidence="5">
    <location>
        <begin position="4"/>
        <end position="79"/>
    </location>
</feature>
<dbReference type="InterPro" id="IPR006162">
    <property type="entry name" value="Ppantetheine_attach_site"/>
</dbReference>
<accession>A0A1R1SFP3</accession>
<reference evidence="6 7" key="1">
    <citation type="submission" date="2013-05" db="EMBL/GenBank/DDBJ databases">
        <title>Genome sequence of Streptomyces sparsogenes DSM 40356.</title>
        <authorList>
            <person name="Coyne S."/>
            <person name="Seebeck F.P."/>
        </authorList>
    </citation>
    <scope>NUCLEOTIDE SEQUENCE [LARGE SCALE GENOMIC DNA]</scope>
    <source>
        <strain evidence="6 7">DSM 40356</strain>
    </source>
</reference>
<evidence type="ECO:0000313" key="6">
    <source>
        <dbReference type="EMBL" id="OMI37204.1"/>
    </source>
</evidence>
<dbReference type="EMBL" id="ASQP01000312">
    <property type="protein sequence ID" value="OMI37204.1"/>
    <property type="molecule type" value="Genomic_DNA"/>
</dbReference>
<keyword evidence="3" id="KW-0808">Transferase</keyword>
<keyword evidence="4" id="KW-0511">Multifunctional enzyme</keyword>
<evidence type="ECO:0000259" key="5">
    <source>
        <dbReference type="PROSITE" id="PS50075"/>
    </source>
</evidence>
<dbReference type="InterPro" id="IPR009081">
    <property type="entry name" value="PP-bd_ACP"/>
</dbReference>
<evidence type="ECO:0000256" key="2">
    <source>
        <dbReference type="ARBA" id="ARBA00022553"/>
    </source>
</evidence>
<name>A0A1R1SFP3_9ACTN</name>
<evidence type="ECO:0000256" key="3">
    <source>
        <dbReference type="ARBA" id="ARBA00022679"/>
    </source>
</evidence>
<dbReference type="GO" id="GO:0017000">
    <property type="term" value="P:antibiotic biosynthetic process"/>
    <property type="evidence" value="ECO:0007669"/>
    <property type="project" value="UniProtKB-ARBA"/>
</dbReference>
<sequence>EQRRLLTDLVRRHVATVLGHADPAAVPADAAFKELGFDSLTAVELRNRVTAATGLRLPATVVFDHPEPGALAEHLRTQLAPEEREQAAADVYAPVLSRLTGLEETLAALTAPGGNGSAGAGPGQVTARLEALLAAWKAAHATGPNGGSAAERLEAATTDQVLDFIDKELGVQ</sequence>
<dbReference type="InterPro" id="IPR036736">
    <property type="entry name" value="ACP-like_sf"/>
</dbReference>
<keyword evidence="7" id="KW-1185">Reference proteome</keyword>
<dbReference type="GO" id="GO:0004312">
    <property type="term" value="F:fatty acid synthase activity"/>
    <property type="evidence" value="ECO:0007669"/>
    <property type="project" value="TreeGrafter"/>
</dbReference>
<proteinExistence type="predicted"/>
<organism evidence="6 7">
    <name type="scientific">Streptomyces sparsogenes DSM 40356</name>
    <dbReference type="NCBI Taxonomy" id="1331668"/>
    <lineage>
        <taxon>Bacteria</taxon>
        <taxon>Bacillati</taxon>
        <taxon>Actinomycetota</taxon>
        <taxon>Actinomycetes</taxon>
        <taxon>Kitasatosporales</taxon>
        <taxon>Streptomycetaceae</taxon>
        <taxon>Streptomyces</taxon>
    </lineage>
</organism>
<dbReference type="PROSITE" id="PS00012">
    <property type="entry name" value="PHOSPHOPANTETHEINE"/>
    <property type="match status" value="1"/>
</dbReference>
<keyword evidence="1" id="KW-0596">Phosphopantetheine</keyword>
<dbReference type="InterPro" id="IPR050091">
    <property type="entry name" value="PKS_NRPS_Biosynth_Enz"/>
</dbReference>
<dbReference type="RefSeq" id="WP_143615459.1">
    <property type="nucleotide sequence ID" value="NZ_ASQP01000312.1"/>
</dbReference>
<evidence type="ECO:0000256" key="1">
    <source>
        <dbReference type="ARBA" id="ARBA00022450"/>
    </source>
</evidence>
<feature type="non-terminal residue" evidence="6">
    <location>
        <position position="1"/>
    </location>
</feature>
<dbReference type="InterPro" id="IPR020806">
    <property type="entry name" value="PKS_PP-bd"/>
</dbReference>
<dbReference type="FunFam" id="1.10.1200.10:FF:000007">
    <property type="entry name" value="Probable polyketide synthase pks17"/>
    <property type="match status" value="1"/>
</dbReference>
<dbReference type="Proteomes" id="UP000186168">
    <property type="component" value="Unassembled WGS sequence"/>
</dbReference>
<protein>
    <submittedName>
        <fullName evidence="6">Putative type I polyketide synthase</fullName>
    </submittedName>
</protein>
<dbReference type="PANTHER" id="PTHR43775:SF51">
    <property type="entry name" value="INACTIVE PHENOLPHTHIOCEROL SYNTHESIS POLYKETIDE SYNTHASE TYPE I PKS1-RELATED"/>
    <property type="match status" value="1"/>
</dbReference>
<dbReference type="SUPFAM" id="SSF47336">
    <property type="entry name" value="ACP-like"/>
    <property type="match status" value="1"/>
</dbReference>
<keyword evidence="2" id="KW-0597">Phosphoprotein</keyword>
<gene>
    <name evidence="6" type="ORF">SPAR_22247</name>
</gene>
<dbReference type="PROSITE" id="PS50075">
    <property type="entry name" value="CARRIER"/>
    <property type="match status" value="1"/>
</dbReference>
<dbReference type="Pfam" id="PF00550">
    <property type="entry name" value="PP-binding"/>
    <property type="match status" value="1"/>
</dbReference>
<dbReference type="PANTHER" id="PTHR43775">
    <property type="entry name" value="FATTY ACID SYNTHASE"/>
    <property type="match status" value="1"/>
</dbReference>
<dbReference type="GO" id="GO:0031177">
    <property type="term" value="F:phosphopantetheine binding"/>
    <property type="evidence" value="ECO:0007669"/>
    <property type="project" value="InterPro"/>
</dbReference>